<proteinExistence type="predicted"/>
<name>A0ABR1JTZ6_9AGAR</name>
<organism evidence="1 2">
    <name type="scientific">Marasmiellus scandens</name>
    <dbReference type="NCBI Taxonomy" id="2682957"/>
    <lineage>
        <taxon>Eukaryota</taxon>
        <taxon>Fungi</taxon>
        <taxon>Dikarya</taxon>
        <taxon>Basidiomycota</taxon>
        <taxon>Agaricomycotina</taxon>
        <taxon>Agaricomycetes</taxon>
        <taxon>Agaricomycetidae</taxon>
        <taxon>Agaricales</taxon>
        <taxon>Marasmiineae</taxon>
        <taxon>Omphalotaceae</taxon>
        <taxon>Marasmiellus</taxon>
    </lineage>
</organism>
<accession>A0ABR1JTZ6</accession>
<dbReference type="EMBL" id="JBANRG010000004">
    <property type="protein sequence ID" value="KAK7467337.1"/>
    <property type="molecule type" value="Genomic_DNA"/>
</dbReference>
<protein>
    <submittedName>
        <fullName evidence="1">Uncharacterized protein</fullName>
    </submittedName>
</protein>
<reference evidence="1 2" key="1">
    <citation type="submission" date="2024-01" db="EMBL/GenBank/DDBJ databases">
        <title>A draft genome for the cacao thread blight pathogen Marasmiellus scandens.</title>
        <authorList>
            <person name="Baruah I.K."/>
            <person name="Leung J."/>
            <person name="Bukari Y."/>
            <person name="Amoako-Attah I."/>
            <person name="Meinhardt L.W."/>
            <person name="Bailey B.A."/>
            <person name="Cohen S.P."/>
        </authorList>
    </citation>
    <scope>NUCLEOTIDE SEQUENCE [LARGE SCALE GENOMIC DNA]</scope>
    <source>
        <strain evidence="1 2">GH-19</strain>
    </source>
</reference>
<comment type="caution">
    <text evidence="1">The sequence shown here is derived from an EMBL/GenBank/DDBJ whole genome shotgun (WGS) entry which is preliminary data.</text>
</comment>
<evidence type="ECO:0000313" key="2">
    <source>
        <dbReference type="Proteomes" id="UP001498398"/>
    </source>
</evidence>
<dbReference type="Proteomes" id="UP001498398">
    <property type="component" value="Unassembled WGS sequence"/>
</dbReference>
<evidence type="ECO:0000313" key="1">
    <source>
        <dbReference type="EMBL" id="KAK7467337.1"/>
    </source>
</evidence>
<dbReference type="PANTHER" id="PTHR41390">
    <property type="entry name" value="CHROMOSOME 7, WHOLE GENOME SHOTGUN SEQUENCE"/>
    <property type="match status" value="1"/>
</dbReference>
<dbReference type="PANTHER" id="PTHR41390:SF1">
    <property type="entry name" value="NADH-UBIQUINONE OXIDOREDUCTASE 213 KDA SUBUNIT"/>
    <property type="match status" value="1"/>
</dbReference>
<keyword evidence="2" id="KW-1185">Reference proteome</keyword>
<gene>
    <name evidence="1" type="ORF">VKT23_004394</name>
</gene>
<sequence>MSSRSSTVLQGTLATSAVSSFATSVYAVTTGKPNYGALTTAAAINGGVSALTFFSLREYVVTPCFVYVLPWTQYERRRAETRLQPGEELPQLTWNQIRTDRLLDSGASGFATGSVIRGLAAGPRAVLSGGVTAGVLCSLLQYMYNELKVARLIYLSHKPNDASDQSFTDASTTRTVAVHNGLPSPAAAGKPWTARMLEYIGIKSISNEEYLKTLKSQRDGHLKRIAELEKEIEQGGPDS</sequence>